<comment type="caution">
    <text evidence="3">The sequence shown here is derived from an EMBL/GenBank/DDBJ whole genome shotgun (WGS) entry which is preliminary data.</text>
</comment>
<dbReference type="InterPro" id="IPR021309">
    <property type="entry name" value="YgaP-like_TM"/>
</dbReference>
<keyword evidence="1" id="KW-0812">Transmembrane</keyword>
<dbReference type="SMART" id="SM00471">
    <property type="entry name" value="HDc"/>
    <property type="match status" value="1"/>
</dbReference>
<keyword evidence="4" id="KW-1185">Reference proteome</keyword>
<keyword evidence="1" id="KW-1133">Transmembrane helix</keyword>
<dbReference type="GO" id="GO:0008081">
    <property type="term" value="F:phosphoric diester hydrolase activity"/>
    <property type="evidence" value="ECO:0007669"/>
    <property type="project" value="UniProtKB-ARBA"/>
</dbReference>
<dbReference type="Pfam" id="PF11127">
    <property type="entry name" value="YgaP-like_TM"/>
    <property type="match status" value="1"/>
</dbReference>
<evidence type="ECO:0000313" key="3">
    <source>
        <dbReference type="EMBL" id="GGI79871.1"/>
    </source>
</evidence>
<name>A0A917JP87_9GAMM</name>
<dbReference type="PANTHER" id="PTHR45228:SF9">
    <property type="entry name" value="3'3'-CGAMP-SPECIFIC PHOSPHODIESTERASE 2"/>
    <property type="match status" value="1"/>
</dbReference>
<evidence type="ECO:0000259" key="2">
    <source>
        <dbReference type="PROSITE" id="PS51832"/>
    </source>
</evidence>
<dbReference type="CDD" id="cd00077">
    <property type="entry name" value="HDc"/>
    <property type="match status" value="1"/>
</dbReference>
<proteinExistence type="predicted"/>
<dbReference type="InterPro" id="IPR052020">
    <property type="entry name" value="Cyclic_di-GMP/3'3'-cGAMP_PDE"/>
</dbReference>
<dbReference type="InterPro" id="IPR003607">
    <property type="entry name" value="HD/PDEase_dom"/>
</dbReference>
<dbReference type="PANTHER" id="PTHR45228">
    <property type="entry name" value="CYCLIC DI-GMP PHOSPHODIESTERASE TM_0186-RELATED"/>
    <property type="match status" value="1"/>
</dbReference>
<feature type="transmembrane region" description="Helical" evidence="1">
    <location>
        <begin position="12"/>
        <end position="40"/>
    </location>
</feature>
<feature type="domain" description="HD-GYP" evidence="2">
    <location>
        <begin position="164"/>
        <end position="361"/>
    </location>
</feature>
<dbReference type="PROSITE" id="PS51832">
    <property type="entry name" value="HD_GYP"/>
    <property type="match status" value="1"/>
</dbReference>
<evidence type="ECO:0000256" key="1">
    <source>
        <dbReference type="SAM" id="Phobius"/>
    </source>
</evidence>
<sequence length="361" mass="40596">MLINLSQKEGYYRVFVGAGLIAVGTHVFWFMLIPMGLMLVQTGLTHKCPLTQFFHRTTGSALAHRYAAFLPRNNPQPVFIFTADSKLVFANQVAKEVLPAVQQFTDLMSDNIVELITQQSMRQRQLSLESGRVYSLVARGSQQINGVAVYATDITEIVELNLEIIDTQKEVVYAMGEIGETRSKETGDHVRRVAEYSERLALLAGIEKEEAELIKLASPMHDIGKVGIPDAILKKPGKLTDEEFEEMKLHAEIGYNLLKHSSRPILKTAAIIAHQHHEKWNGRGYPQQLAGESIHIYGRITAIADVFDALGSARVYKDAWPLDKIMALFAEQRGVHFDPQLVDLFTNHLDDFLAIREKYPN</sequence>
<dbReference type="Proteomes" id="UP000613743">
    <property type="component" value="Unassembled WGS sequence"/>
</dbReference>
<evidence type="ECO:0000313" key="4">
    <source>
        <dbReference type="Proteomes" id="UP000613743"/>
    </source>
</evidence>
<reference evidence="3" key="2">
    <citation type="submission" date="2020-09" db="EMBL/GenBank/DDBJ databases">
        <authorList>
            <person name="Sun Q."/>
            <person name="Ohkuma M."/>
        </authorList>
    </citation>
    <scope>NUCLEOTIDE SEQUENCE</scope>
    <source>
        <strain evidence="3">JCM 30804</strain>
    </source>
</reference>
<dbReference type="RefSeq" id="WP_188919741.1">
    <property type="nucleotide sequence ID" value="NZ_BMPZ01000003.1"/>
</dbReference>
<protein>
    <recommendedName>
        <fullName evidence="2">HD-GYP domain-containing protein</fullName>
    </recommendedName>
</protein>
<accession>A0A917JP87</accession>
<reference evidence="3" key="1">
    <citation type="journal article" date="2014" name="Int. J. Syst. Evol. Microbiol.">
        <title>Complete genome sequence of Corynebacterium casei LMG S-19264T (=DSM 44701T), isolated from a smear-ripened cheese.</title>
        <authorList>
            <consortium name="US DOE Joint Genome Institute (JGI-PGF)"/>
            <person name="Walter F."/>
            <person name="Albersmeier A."/>
            <person name="Kalinowski J."/>
            <person name="Ruckert C."/>
        </authorList>
    </citation>
    <scope>NUCLEOTIDE SEQUENCE</scope>
    <source>
        <strain evidence="3">JCM 30804</strain>
    </source>
</reference>
<dbReference type="Gene3D" id="1.10.3210.10">
    <property type="entry name" value="Hypothetical protein af1432"/>
    <property type="match status" value="1"/>
</dbReference>
<dbReference type="InterPro" id="IPR037522">
    <property type="entry name" value="HD_GYP_dom"/>
</dbReference>
<dbReference type="AlphaFoldDB" id="A0A917JP87"/>
<dbReference type="Pfam" id="PF13487">
    <property type="entry name" value="HD_5"/>
    <property type="match status" value="1"/>
</dbReference>
<dbReference type="SUPFAM" id="SSF109604">
    <property type="entry name" value="HD-domain/PDEase-like"/>
    <property type="match status" value="1"/>
</dbReference>
<gene>
    <name evidence="3" type="ORF">GCM10009332_16540</name>
</gene>
<organism evidence="3 4">
    <name type="scientific">Shewanella gelidii</name>
    <dbReference type="NCBI Taxonomy" id="1642821"/>
    <lineage>
        <taxon>Bacteria</taxon>
        <taxon>Pseudomonadati</taxon>
        <taxon>Pseudomonadota</taxon>
        <taxon>Gammaproteobacteria</taxon>
        <taxon>Alteromonadales</taxon>
        <taxon>Shewanellaceae</taxon>
        <taxon>Shewanella</taxon>
    </lineage>
</organism>
<dbReference type="EMBL" id="BMPZ01000003">
    <property type="protein sequence ID" value="GGI79871.1"/>
    <property type="molecule type" value="Genomic_DNA"/>
</dbReference>
<keyword evidence="1" id="KW-0472">Membrane</keyword>